<evidence type="ECO:0000256" key="5">
    <source>
        <dbReference type="ARBA" id="ARBA00022631"/>
    </source>
</evidence>
<dbReference type="PROSITE" id="PS00769">
    <property type="entry name" value="TRANSTHYRETIN_2"/>
    <property type="match status" value="1"/>
</dbReference>
<dbReference type="CDD" id="cd05822">
    <property type="entry name" value="TLP_HIUase"/>
    <property type="match status" value="1"/>
</dbReference>
<evidence type="ECO:0000313" key="10">
    <source>
        <dbReference type="Proteomes" id="UP000053477"/>
    </source>
</evidence>
<dbReference type="GO" id="GO:0033971">
    <property type="term" value="F:hydroxyisourate hydrolase activity"/>
    <property type="evidence" value="ECO:0007669"/>
    <property type="project" value="UniProtKB-EC"/>
</dbReference>
<name>A0A0H2S718_9AGAM</name>
<sequence length="153" mass="17239">MDTTTTPVRPPLQSTFSHKVENSPITCHVLDSSLGKPAKGVEIGLLKYRTLAAPENPGDPEVFAFDPIAHGVTNEDGRCVDLLVPTRESVVELCNLTRGTYKITFQTKKYFEETKRECFYPWAEVTFEVKDPSQHYHIPLLLSPFSFTTYRGS</sequence>
<evidence type="ECO:0000259" key="8">
    <source>
        <dbReference type="Pfam" id="PF00576"/>
    </source>
</evidence>
<dbReference type="OrthoDB" id="10265230at2759"/>
<accession>A0A0H2S718</accession>
<protein>
    <recommendedName>
        <fullName evidence="7">5-hydroxyisourate hydrolase</fullName>
        <shortName evidence="7">HIU hydrolase</shortName>
        <shortName evidence="7">HIUHase</shortName>
        <ecNumber evidence="7">3.5.2.17</ecNumber>
    </recommendedName>
</protein>
<dbReference type="EMBL" id="KQ085883">
    <property type="protein sequence ID" value="KLO20095.1"/>
    <property type="molecule type" value="Genomic_DNA"/>
</dbReference>
<dbReference type="SUPFAM" id="SSF49472">
    <property type="entry name" value="Transthyretin (synonym: prealbumin)"/>
    <property type="match status" value="1"/>
</dbReference>
<evidence type="ECO:0000256" key="1">
    <source>
        <dbReference type="ARBA" id="ARBA00001043"/>
    </source>
</evidence>
<dbReference type="GO" id="GO:0006144">
    <property type="term" value="P:purine nucleobase metabolic process"/>
    <property type="evidence" value="ECO:0007669"/>
    <property type="project" value="UniProtKB-KW"/>
</dbReference>
<comment type="catalytic activity">
    <reaction evidence="1 7">
        <text>5-hydroxyisourate + H2O = 5-hydroxy-2-oxo-4-ureido-2,5-dihydro-1H-imidazole-5-carboxylate + H(+)</text>
        <dbReference type="Rhea" id="RHEA:23736"/>
        <dbReference type="ChEBI" id="CHEBI:15377"/>
        <dbReference type="ChEBI" id="CHEBI:15378"/>
        <dbReference type="ChEBI" id="CHEBI:18072"/>
        <dbReference type="ChEBI" id="CHEBI:58639"/>
        <dbReference type="EC" id="3.5.2.17"/>
    </reaction>
</comment>
<evidence type="ECO:0000256" key="7">
    <source>
        <dbReference type="RuleBase" id="RU361270"/>
    </source>
</evidence>
<gene>
    <name evidence="9" type="ORF">SCHPADRAFT_992202</name>
</gene>
<dbReference type="InterPro" id="IPR023419">
    <property type="entry name" value="Transthyretin_CS"/>
</dbReference>
<dbReference type="Pfam" id="PF00576">
    <property type="entry name" value="Transthyretin"/>
    <property type="match status" value="1"/>
</dbReference>
<proteinExistence type="inferred from homology"/>
<dbReference type="PANTHER" id="PTHR10395">
    <property type="entry name" value="URICASE AND TRANSTHYRETIN-RELATED"/>
    <property type="match status" value="1"/>
</dbReference>
<dbReference type="Proteomes" id="UP000053477">
    <property type="component" value="Unassembled WGS sequence"/>
</dbReference>
<dbReference type="STRING" id="27342.A0A0H2S718"/>
<keyword evidence="10" id="KW-1185">Reference proteome</keyword>
<dbReference type="InterPro" id="IPR023416">
    <property type="entry name" value="Transthyretin/HIU_hydrolase_d"/>
</dbReference>
<keyword evidence="5 7" id="KW-0659">Purine metabolism</keyword>
<dbReference type="InParanoid" id="A0A0H2S718"/>
<evidence type="ECO:0000256" key="6">
    <source>
        <dbReference type="ARBA" id="ARBA00022801"/>
    </source>
</evidence>
<organism evidence="9 10">
    <name type="scientific">Schizopora paradoxa</name>
    <dbReference type="NCBI Taxonomy" id="27342"/>
    <lineage>
        <taxon>Eukaryota</taxon>
        <taxon>Fungi</taxon>
        <taxon>Dikarya</taxon>
        <taxon>Basidiomycota</taxon>
        <taxon>Agaricomycotina</taxon>
        <taxon>Agaricomycetes</taxon>
        <taxon>Hymenochaetales</taxon>
        <taxon>Schizoporaceae</taxon>
        <taxon>Schizopora</taxon>
    </lineage>
</organism>
<dbReference type="AlphaFoldDB" id="A0A0H2S718"/>
<dbReference type="FunCoup" id="A0A0H2S718">
    <property type="interactions" value="41"/>
</dbReference>
<keyword evidence="6 7" id="KW-0378">Hydrolase</keyword>
<dbReference type="NCBIfam" id="TIGR02962">
    <property type="entry name" value="hdxy_isourate"/>
    <property type="match status" value="1"/>
</dbReference>
<feature type="domain" description="Transthyretin/hydroxyisourate hydrolase" evidence="8">
    <location>
        <begin position="25"/>
        <end position="152"/>
    </location>
</feature>
<reference evidence="9 10" key="1">
    <citation type="submission" date="2015-04" db="EMBL/GenBank/DDBJ databases">
        <title>Complete genome sequence of Schizopora paradoxa KUC8140, a cosmopolitan wood degrader in East Asia.</title>
        <authorList>
            <consortium name="DOE Joint Genome Institute"/>
            <person name="Min B."/>
            <person name="Park H."/>
            <person name="Jang Y."/>
            <person name="Kim J.-J."/>
            <person name="Kim K.H."/>
            <person name="Pangilinan J."/>
            <person name="Lipzen A."/>
            <person name="Riley R."/>
            <person name="Grigoriev I.V."/>
            <person name="Spatafora J.W."/>
            <person name="Choi I.-G."/>
        </authorList>
    </citation>
    <scope>NUCLEOTIDE SEQUENCE [LARGE SCALE GENOMIC DNA]</scope>
    <source>
        <strain evidence="9 10">KUC8140</strain>
    </source>
</reference>
<dbReference type="InterPro" id="IPR023418">
    <property type="entry name" value="Thyroxine_BS"/>
</dbReference>
<comment type="similarity">
    <text evidence="3 7">Belongs to the transthyretin family. 5-hydroxyisourate hydrolase subfamily.</text>
</comment>
<comment type="subunit">
    <text evidence="4 7">Homotetramer.</text>
</comment>
<evidence type="ECO:0000313" key="9">
    <source>
        <dbReference type="EMBL" id="KLO20095.1"/>
    </source>
</evidence>
<dbReference type="PANTHER" id="PTHR10395:SF7">
    <property type="entry name" value="5-HYDROXYISOURATE HYDROLASE"/>
    <property type="match status" value="1"/>
</dbReference>
<evidence type="ECO:0000256" key="4">
    <source>
        <dbReference type="ARBA" id="ARBA00011881"/>
    </source>
</evidence>
<dbReference type="InterPro" id="IPR014306">
    <property type="entry name" value="Hydroxyisourate_hydrolase"/>
</dbReference>
<comment type="function">
    <text evidence="2">Catalyzes the hydrolysis of 5-hydroxyisourate (HIU) to 2-oxo-4-hydroxy-4-carboxy-5-ureidoimidazoline (OHCU).</text>
</comment>
<evidence type="ECO:0000256" key="2">
    <source>
        <dbReference type="ARBA" id="ARBA00002704"/>
    </source>
</evidence>
<dbReference type="PROSITE" id="PS00768">
    <property type="entry name" value="TRANSTHYRETIN_1"/>
    <property type="match status" value="1"/>
</dbReference>
<dbReference type="Gene3D" id="2.60.40.180">
    <property type="entry name" value="Transthyretin/hydroxyisourate hydrolase domain"/>
    <property type="match status" value="1"/>
</dbReference>
<evidence type="ECO:0000256" key="3">
    <source>
        <dbReference type="ARBA" id="ARBA00009850"/>
    </source>
</evidence>
<dbReference type="EC" id="3.5.2.17" evidence="7"/>
<dbReference type="InterPro" id="IPR036817">
    <property type="entry name" value="Transthyretin/HIU_hydrolase_sf"/>
</dbReference>